<evidence type="ECO:0000259" key="2">
    <source>
        <dbReference type="Pfam" id="PF07603"/>
    </source>
</evidence>
<proteinExistence type="predicted"/>
<dbReference type="RefSeq" id="WP_305976698.1">
    <property type="nucleotide sequence ID" value="NZ_JAPJDZ010000045.1"/>
</dbReference>
<dbReference type="EMBL" id="JAPJDZ010000045">
    <property type="protein sequence ID" value="MDP5137335.1"/>
    <property type="molecule type" value="Genomic_DNA"/>
</dbReference>
<dbReference type="Proteomes" id="UP001231109">
    <property type="component" value="Unassembled WGS sequence"/>
</dbReference>
<evidence type="ECO:0000256" key="1">
    <source>
        <dbReference type="SAM" id="SignalP"/>
    </source>
</evidence>
<organism evidence="3 4">
    <name type="scientific">Rheinheimera baltica</name>
    <dbReference type="NCBI Taxonomy" id="67576"/>
    <lineage>
        <taxon>Bacteria</taxon>
        <taxon>Pseudomonadati</taxon>
        <taxon>Pseudomonadota</taxon>
        <taxon>Gammaproteobacteria</taxon>
        <taxon>Chromatiales</taxon>
        <taxon>Chromatiaceae</taxon>
        <taxon>Rheinheimera</taxon>
    </lineage>
</organism>
<gene>
    <name evidence="3" type="ORF">ORJ04_15370</name>
</gene>
<feature type="domain" description="Lcl C-terminal" evidence="2">
    <location>
        <begin position="44"/>
        <end position="168"/>
    </location>
</feature>
<protein>
    <submittedName>
        <fullName evidence="3">DUF1566 domain-containing protein</fullName>
    </submittedName>
</protein>
<dbReference type="InterPro" id="IPR011460">
    <property type="entry name" value="Lcl_C"/>
</dbReference>
<comment type="caution">
    <text evidence="3">The sequence shown here is derived from an EMBL/GenBank/DDBJ whole genome shotgun (WGS) entry which is preliminary data.</text>
</comment>
<keyword evidence="1" id="KW-0732">Signal</keyword>
<dbReference type="PANTHER" id="PTHR35812:SF1">
    <property type="entry name" value="LIPOPROTEIN"/>
    <property type="match status" value="1"/>
</dbReference>
<feature type="signal peptide" evidence="1">
    <location>
        <begin position="1"/>
        <end position="22"/>
    </location>
</feature>
<evidence type="ECO:0000313" key="4">
    <source>
        <dbReference type="Proteomes" id="UP001231109"/>
    </source>
</evidence>
<name>A0ABT9I1S4_9GAMM</name>
<evidence type="ECO:0000313" key="3">
    <source>
        <dbReference type="EMBL" id="MDP5137335.1"/>
    </source>
</evidence>
<accession>A0ABT9I1S4</accession>
<dbReference type="Pfam" id="PF07603">
    <property type="entry name" value="Lcl_C"/>
    <property type="match status" value="1"/>
</dbReference>
<sequence length="891" mass="95700">MNTSIQTLLVLFSLFYAGTAAALTCQNNIPPSNPASAYSDHANGTVTDLRTGLMWKTCSEGQTYSAGSCSGTATTHNWSAALALAESTEYAGEGDWRLPTIQELQSLVELCRVNPSINHTIFPNTPSSVVWSGSPHSYDSGFAWYVYFLDGHANFNVRSSSLHVRLVRGGQSFAAFEGDASVVQTGSTTFLSENLPDGTFTLGEATKRWRFKTADTALTGVKAVRLTNDAALGIQQSEIAVGDIAANSEFVLTLPLNVVRGSGAIARSEWKLVDGEGKDIAISNSASNTFWLALRTNRPPTFSPLQSGAIGGAVGATLTMPLVAEDPDGDALSFSVIEGGGSIVNGNWQGSVASAGVHTITVQVSDGIETSRTRFDIVAYDPAGISHFFADVPYPGTADSNSVYSTVHYLALNGIVMGTRSDNNERYYEPNRAIYQAEALKMLLLASQQRGWHTLMAAPYIPEHYQLINPQTGYLENFGWAAHYAYTAQQLGLIADFNQFNPAATLSRETLALWLDKLLNQPVPVVLLQLNNLLDKYRFTDEASFSSPHHYEAALANAFWGYLGRFEQAFNPGSVISRGDTAVVVAKLLRTPQISDIAGPGITRAERFGANHPVVVHGQPIQVNSVSGLTAPELNQQGALIKAEWLSPAQDYVKLGLTLHDGRSFGTSRLVKQLPGSPLSFNSDLIALNRSSLISVIALMENSRAGVRHAQYLPLALDFADRDGDGVRDDVDAFADDDRYSLDDDNNGVPDEIEQLLAALGIDGSQAATVNGVAQNYSLAYAVAFGLAYDSSMLGGGGESFTITGVAGQGGSISPQQLTVLFGDTAEFSITPDRGYRIVRVTGCNGTLNYQRYQTGIINQSCLIEAEFEQRSSRKRNKLLIIIGAMQGANN</sequence>
<keyword evidence="4" id="KW-1185">Reference proteome</keyword>
<reference evidence="3 4" key="1">
    <citation type="submission" date="2022-11" db="EMBL/GenBank/DDBJ databases">
        <title>Viruses from the air-sea interface of a natural surface slick.</title>
        <authorList>
            <person name="Rahlff J."/>
            <person name="Holmfeldt K."/>
        </authorList>
    </citation>
    <scope>NUCLEOTIDE SEQUENCE [LARGE SCALE GENOMIC DNA]</scope>
    <source>
        <strain evidence="3 4">SMS4</strain>
    </source>
</reference>
<dbReference type="PANTHER" id="PTHR35812">
    <property type="entry name" value="LIPOPROTEIN"/>
    <property type="match status" value="1"/>
</dbReference>
<feature type="chain" id="PRO_5046824122" evidence="1">
    <location>
        <begin position="23"/>
        <end position="891"/>
    </location>
</feature>